<evidence type="ECO:0000256" key="1">
    <source>
        <dbReference type="ARBA" id="ARBA00004651"/>
    </source>
</evidence>
<keyword evidence="11" id="KW-1185">Reference proteome</keyword>
<evidence type="ECO:0000256" key="8">
    <source>
        <dbReference type="SAM" id="Phobius"/>
    </source>
</evidence>
<dbReference type="Gene3D" id="1.20.1250.20">
    <property type="entry name" value="MFS general substrate transporter like domains"/>
    <property type="match status" value="2"/>
</dbReference>
<feature type="transmembrane region" description="Helical" evidence="8">
    <location>
        <begin position="125"/>
        <end position="149"/>
    </location>
</feature>
<feature type="transmembrane region" description="Helical" evidence="8">
    <location>
        <begin position="315"/>
        <end position="335"/>
    </location>
</feature>
<reference evidence="10 11" key="1">
    <citation type="submission" date="2018-02" db="EMBL/GenBank/DDBJ databases">
        <title>Draft genome sequence of Ochrobactrum oryzae found in Brazil.</title>
        <authorList>
            <person name="Cerdeira L."/>
            <person name="Andrade F."/>
            <person name="Zacariotto T."/>
            <person name="Barbosa B."/>
            <person name="Santos S."/>
            <person name="Cassetari V."/>
            <person name="Lincopan N."/>
        </authorList>
    </citation>
    <scope>NUCLEOTIDE SEQUENCE [LARGE SCALE GENOMIC DNA]</scope>
    <source>
        <strain evidence="10 11">OA447</strain>
    </source>
</reference>
<evidence type="ECO:0000313" key="11">
    <source>
        <dbReference type="Proteomes" id="UP000238493"/>
    </source>
</evidence>
<dbReference type="AlphaFoldDB" id="A0A2S7J5T3"/>
<dbReference type="FunFam" id="1.20.1250.20:FF:000001">
    <property type="entry name" value="Dicarboxylate MFS transporter"/>
    <property type="match status" value="1"/>
</dbReference>
<sequence>MASTNLHASNNPRPLNRQDFRTLGLSALGGALEFYDFIIFVFFAGVIGHLFFPPDMPDWLVLIQTFGIFAAGYLVRPIGGIVLAHFGDKFGRKRVFAFSVFLMSISTLAMACLPTYATLGVGAPILLIVFRMLQGAAIGGEVPGAWTFVAEHVPANRVGMACGFLCSGLTLGIMIGSLIATAINWIFTPEELSAYAWRIPFFIGGIFGLLAVYLRRWLAETPIFTEMKNSHRLKDKLPLGTVLRNHMHGVVISVLLTWILSAGIVVTTLMTATFLQKLYGYTPLQSLAATSFGTLFLMFGTVTAGAIVDRIGSGRFFAVAGIFFGIATFVFYTYAAVSLPVLFALYAVMGLSVGMVGAVPYVMVRAFPAPVRFSGLSFSYNVSYAVFGGLTPVIVTSLLAVNPMAHAWYLVFIAVLTCGLGLYLMARSDQVEGEIGLTELSTGTAVPQPN</sequence>
<dbReference type="InterPro" id="IPR011701">
    <property type="entry name" value="MFS"/>
</dbReference>
<keyword evidence="3" id="KW-1003">Cell membrane</keyword>
<keyword evidence="2" id="KW-0813">Transport</keyword>
<feature type="transmembrane region" description="Helical" evidence="8">
    <location>
        <begin position="382"/>
        <end position="401"/>
    </location>
</feature>
<dbReference type="InterPro" id="IPR020846">
    <property type="entry name" value="MFS_dom"/>
</dbReference>
<dbReference type="Pfam" id="PF07690">
    <property type="entry name" value="MFS_1"/>
    <property type="match status" value="1"/>
</dbReference>
<organism evidence="10 11">
    <name type="scientific">Brucella oryzae</name>
    <dbReference type="NCBI Taxonomy" id="335286"/>
    <lineage>
        <taxon>Bacteria</taxon>
        <taxon>Pseudomonadati</taxon>
        <taxon>Pseudomonadota</taxon>
        <taxon>Alphaproteobacteria</taxon>
        <taxon>Hyphomicrobiales</taxon>
        <taxon>Brucellaceae</taxon>
        <taxon>Brucella/Ochrobactrum group</taxon>
        <taxon>Brucella</taxon>
    </lineage>
</organism>
<evidence type="ECO:0000256" key="7">
    <source>
        <dbReference type="ARBA" id="ARBA00023136"/>
    </source>
</evidence>
<comment type="caution">
    <text evidence="10">The sequence shown here is derived from an EMBL/GenBank/DDBJ whole genome shotgun (WGS) entry which is preliminary data.</text>
</comment>
<feature type="transmembrane region" description="Helical" evidence="8">
    <location>
        <begin position="287"/>
        <end position="308"/>
    </location>
</feature>
<name>A0A2S7J5T3_9HYPH</name>
<dbReference type="EMBL" id="PTRC01000003">
    <property type="protein sequence ID" value="PQA75560.1"/>
    <property type="molecule type" value="Genomic_DNA"/>
</dbReference>
<keyword evidence="7 8" id="KW-0472">Membrane</keyword>
<comment type="subcellular location">
    <subcellularLocation>
        <location evidence="1">Cell membrane</location>
        <topology evidence="1">Multi-pass membrane protein</topology>
    </subcellularLocation>
</comment>
<evidence type="ECO:0000256" key="5">
    <source>
        <dbReference type="ARBA" id="ARBA00022847"/>
    </source>
</evidence>
<proteinExistence type="predicted"/>
<dbReference type="OrthoDB" id="9783227at2"/>
<feature type="transmembrane region" description="Helical" evidence="8">
    <location>
        <begin position="199"/>
        <end position="218"/>
    </location>
</feature>
<feature type="transmembrane region" description="Helical" evidence="8">
    <location>
        <begin position="95"/>
        <end position="119"/>
    </location>
</feature>
<feature type="transmembrane region" description="Helical" evidence="8">
    <location>
        <begin position="341"/>
        <end position="362"/>
    </location>
</feature>
<dbReference type="RefSeq" id="WP_104753903.1">
    <property type="nucleotide sequence ID" value="NZ_JBHEEO010000011.1"/>
</dbReference>
<keyword evidence="4 8" id="KW-0812">Transmembrane</keyword>
<dbReference type="PANTHER" id="PTHR43528:SF7">
    <property type="entry name" value="MFS TRANSPORTER"/>
    <property type="match status" value="1"/>
</dbReference>
<evidence type="ECO:0000259" key="9">
    <source>
        <dbReference type="PROSITE" id="PS50850"/>
    </source>
</evidence>
<dbReference type="GO" id="GO:0015293">
    <property type="term" value="F:symporter activity"/>
    <property type="evidence" value="ECO:0007669"/>
    <property type="project" value="UniProtKB-KW"/>
</dbReference>
<evidence type="ECO:0000256" key="6">
    <source>
        <dbReference type="ARBA" id="ARBA00022989"/>
    </source>
</evidence>
<evidence type="ECO:0000256" key="3">
    <source>
        <dbReference type="ARBA" id="ARBA00022475"/>
    </source>
</evidence>
<feature type="transmembrane region" description="Helical" evidence="8">
    <location>
        <begin position="407"/>
        <end position="426"/>
    </location>
</feature>
<protein>
    <submittedName>
        <fullName evidence="10">MFS transporter</fullName>
    </submittedName>
</protein>
<dbReference type="GO" id="GO:0005886">
    <property type="term" value="C:plasma membrane"/>
    <property type="evidence" value="ECO:0007669"/>
    <property type="project" value="UniProtKB-SubCell"/>
</dbReference>
<evidence type="ECO:0000256" key="2">
    <source>
        <dbReference type="ARBA" id="ARBA00022448"/>
    </source>
</evidence>
<feature type="transmembrane region" description="Helical" evidence="8">
    <location>
        <begin position="23"/>
        <end position="47"/>
    </location>
</feature>
<feature type="transmembrane region" description="Helical" evidence="8">
    <location>
        <begin position="250"/>
        <end position="275"/>
    </location>
</feature>
<dbReference type="InterPro" id="IPR051084">
    <property type="entry name" value="H+-coupled_symporters"/>
</dbReference>
<feature type="transmembrane region" description="Helical" evidence="8">
    <location>
        <begin position="59"/>
        <end position="83"/>
    </location>
</feature>
<dbReference type="SUPFAM" id="SSF103473">
    <property type="entry name" value="MFS general substrate transporter"/>
    <property type="match status" value="1"/>
</dbReference>
<dbReference type="Proteomes" id="UP000238493">
    <property type="component" value="Unassembled WGS sequence"/>
</dbReference>
<gene>
    <name evidence="10" type="ORF">C3731_00985</name>
</gene>
<feature type="transmembrane region" description="Helical" evidence="8">
    <location>
        <begin position="161"/>
        <end position="187"/>
    </location>
</feature>
<feature type="domain" description="Major facilitator superfamily (MFS) profile" evidence="9">
    <location>
        <begin position="22"/>
        <end position="429"/>
    </location>
</feature>
<keyword evidence="5" id="KW-0769">Symport</keyword>
<keyword evidence="6 8" id="KW-1133">Transmembrane helix</keyword>
<dbReference type="PANTHER" id="PTHR43528">
    <property type="entry name" value="ALPHA-KETOGLUTARATE PERMEASE"/>
    <property type="match status" value="1"/>
</dbReference>
<evidence type="ECO:0000313" key="10">
    <source>
        <dbReference type="EMBL" id="PQA75560.1"/>
    </source>
</evidence>
<accession>A0A2S7J5T3</accession>
<dbReference type="PROSITE" id="PS50850">
    <property type="entry name" value="MFS"/>
    <property type="match status" value="1"/>
</dbReference>
<dbReference type="InterPro" id="IPR036259">
    <property type="entry name" value="MFS_trans_sf"/>
</dbReference>
<evidence type="ECO:0000256" key="4">
    <source>
        <dbReference type="ARBA" id="ARBA00022692"/>
    </source>
</evidence>